<reference evidence="2 3" key="1">
    <citation type="submission" date="2018-12" db="EMBL/GenBank/DDBJ databases">
        <title>Complete genome of Nonlabens sp. MJ115.</title>
        <authorList>
            <person name="Choi H.S."/>
            <person name="Jung J."/>
        </authorList>
    </citation>
    <scope>NUCLEOTIDE SEQUENCE [LARGE SCALE GENOMIC DNA]</scope>
    <source>
        <strain evidence="2 3">MJ115</strain>
    </source>
</reference>
<evidence type="ECO:0000313" key="3">
    <source>
        <dbReference type="Proteomes" id="UP000279600"/>
    </source>
</evidence>
<keyword evidence="3" id="KW-1185">Reference proteome</keyword>
<dbReference type="Pfam" id="PF16119">
    <property type="entry name" value="DUF4835"/>
    <property type="match status" value="1"/>
</dbReference>
<dbReference type="AlphaFoldDB" id="A0A3S9MY02"/>
<dbReference type="OrthoDB" id="9773381at2"/>
<gene>
    <name evidence="2" type="ORF">EJ995_07155</name>
</gene>
<evidence type="ECO:0000313" key="2">
    <source>
        <dbReference type="EMBL" id="AZQ44018.1"/>
    </source>
</evidence>
<name>A0A3S9MY02_9FLAO</name>
<protein>
    <submittedName>
        <fullName evidence="2">DUF4835 family protein</fullName>
    </submittedName>
</protein>
<dbReference type="Proteomes" id="UP000279600">
    <property type="component" value="Chromosome"/>
</dbReference>
<dbReference type="RefSeq" id="WP_126447042.1">
    <property type="nucleotide sequence ID" value="NZ_CP034549.1"/>
</dbReference>
<dbReference type="InterPro" id="IPR032274">
    <property type="entry name" value="DUF4835"/>
</dbReference>
<dbReference type="KEGG" id="noj:EJ995_07155"/>
<organism evidence="2 3">
    <name type="scientific">Nonlabens ponticola</name>
    <dbReference type="NCBI Taxonomy" id="2496866"/>
    <lineage>
        <taxon>Bacteria</taxon>
        <taxon>Pseudomonadati</taxon>
        <taxon>Bacteroidota</taxon>
        <taxon>Flavobacteriia</taxon>
        <taxon>Flavobacteriales</taxon>
        <taxon>Flavobacteriaceae</taxon>
        <taxon>Nonlabens</taxon>
    </lineage>
</organism>
<dbReference type="EMBL" id="CP034549">
    <property type="protein sequence ID" value="AZQ44018.1"/>
    <property type="molecule type" value="Genomic_DNA"/>
</dbReference>
<feature type="signal peptide" evidence="1">
    <location>
        <begin position="1"/>
        <end position="25"/>
    </location>
</feature>
<keyword evidence="1" id="KW-0732">Signal</keyword>
<accession>A0A3S9MY02</accession>
<proteinExistence type="predicted"/>
<sequence length="302" mass="34848">MKLLNRSFKLAILLLFIGAFSTAQEFNMTVQVNAQNVAQPDASVFGTLERSIQEFINNTKWTDKEYKDHERIDASMIFVVSNFENNIFEGNFQLSLSRPVFNSTYATNTFNFKDNDIRFQYVENEPLFYNNAQFESNLISLLSFYAYTMLGIDADTFALRGGEEFHEEAQQVVNLAQSSRNVGWNPNDGNGRVSRYRLNNDMLSETYAAYRQVMFDYHLNGLDKFALNPKEVKENLQSYIGQFEELSQRRPNNLLQRTFFDAKADEIANIYSGGPAVNIRDFKALLQKLAPNQSSKWRNIKV</sequence>
<evidence type="ECO:0000256" key="1">
    <source>
        <dbReference type="SAM" id="SignalP"/>
    </source>
</evidence>
<feature type="chain" id="PRO_5019347833" evidence="1">
    <location>
        <begin position="26"/>
        <end position="302"/>
    </location>
</feature>